<dbReference type="Pfam" id="PF12704">
    <property type="entry name" value="MacB_PCD"/>
    <property type="match status" value="1"/>
</dbReference>
<dbReference type="InterPro" id="IPR025857">
    <property type="entry name" value="MacB_PCD"/>
</dbReference>
<comment type="caution">
    <text evidence="3">The sequence shown here is derived from an EMBL/GenBank/DDBJ whole genome shotgun (WGS) entry which is preliminary data.</text>
</comment>
<accession>A0A2T4D9U8</accession>
<evidence type="ECO:0000259" key="2">
    <source>
        <dbReference type="Pfam" id="PF12704"/>
    </source>
</evidence>
<evidence type="ECO:0000313" key="3">
    <source>
        <dbReference type="EMBL" id="PTB90599.1"/>
    </source>
</evidence>
<proteinExistence type="predicted"/>
<keyword evidence="1" id="KW-0472">Membrane</keyword>
<feature type="transmembrane region" description="Helical" evidence="1">
    <location>
        <begin position="169"/>
        <end position="189"/>
    </location>
</feature>
<dbReference type="Proteomes" id="UP000240608">
    <property type="component" value="Unassembled WGS sequence"/>
</dbReference>
<gene>
    <name evidence="3" type="ORF">C9994_17125</name>
</gene>
<organism evidence="3 4">
    <name type="scientific">Marivirga lumbricoides</name>
    <dbReference type="NCBI Taxonomy" id="1046115"/>
    <lineage>
        <taxon>Bacteria</taxon>
        <taxon>Pseudomonadati</taxon>
        <taxon>Bacteroidota</taxon>
        <taxon>Cytophagia</taxon>
        <taxon>Cytophagales</taxon>
        <taxon>Marivirgaceae</taxon>
        <taxon>Marivirga</taxon>
    </lineage>
</organism>
<evidence type="ECO:0000313" key="4">
    <source>
        <dbReference type="Proteomes" id="UP000240608"/>
    </source>
</evidence>
<feature type="domain" description="MacB-like periplasmic core" evidence="2">
    <location>
        <begin position="2"/>
        <end position="125"/>
    </location>
</feature>
<feature type="non-terminal residue" evidence="3">
    <location>
        <position position="201"/>
    </location>
</feature>
<dbReference type="EMBL" id="PYVU01000625">
    <property type="protein sequence ID" value="PTB90599.1"/>
    <property type="molecule type" value="Genomic_DNA"/>
</dbReference>
<sequence length="201" mass="22133">SVAFVTAEYFDIFDYEFLQGTPQSLFNTANAAVLTKSQAESLFGSHLQAIGKSIMLNNQYEVLVSAIVADPPANTDLPFQLILNQELGGADRIWDSWGATSSSVQAFIKVRDNVDMVDFNQQIADFIQENISEDDPTKIRLLAQPLAEMHTDIRYGTFTGRLATDRETITLALVGILLLLAACINFVNLNTALASKRAKEI</sequence>
<dbReference type="AlphaFoldDB" id="A0A2T4D9U8"/>
<keyword evidence="1" id="KW-1133">Transmembrane helix</keyword>
<evidence type="ECO:0000256" key="1">
    <source>
        <dbReference type="SAM" id="Phobius"/>
    </source>
</evidence>
<keyword evidence="1" id="KW-0812">Transmembrane</keyword>
<feature type="non-terminal residue" evidence="3">
    <location>
        <position position="1"/>
    </location>
</feature>
<protein>
    <recommendedName>
        <fullName evidence="2">MacB-like periplasmic core domain-containing protein</fullName>
    </recommendedName>
</protein>
<reference evidence="3 4" key="1">
    <citation type="submission" date="2018-03" db="EMBL/GenBank/DDBJ databases">
        <title>Cross-interface Injection: A General Nanoliter Liquid Handling Method Applied to Single Cells Genome Amplification Automated Nanoliter Liquid Handling Applied to Single Cell Multiple Displacement Amplification.</title>
        <authorList>
            <person name="Yun J."/>
            <person name="Xu P."/>
            <person name="Xu J."/>
            <person name="Dai X."/>
            <person name="Wang Y."/>
            <person name="Zheng X."/>
            <person name="Cao C."/>
            <person name="Yi Q."/>
            <person name="Zhu Y."/>
            <person name="Wang L."/>
            <person name="Dong Z."/>
            <person name="Huang Y."/>
            <person name="Huang L."/>
            <person name="Du W."/>
        </authorList>
    </citation>
    <scope>NUCLEOTIDE SEQUENCE [LARGE SCALE GENOMIC DNA]</scope>
    <source>
        <strain evidence="3 4">Z-D1-2</strain>
    </source>
</reference>
<name>A0A2T4D9U8_9BACT</name>